<proteinExistence type="predicted"/>
<keyword evidence="3" id="KW-1185">Reference proteome</keyword>
<dbReference type="PROSITE" id="PS51704">
    <property type="entry name" value="GP_PDE"/>
    <property type="match status" value="1"/>
</dbReference>
<name>A0A1R3WP99_9RHOB</name>
<feature type="domain" description="GP-PDE" evidence="1">
    <location>
        <begin position="11"/>
        <end position="258"/>
    </location>
</feature>
<dbReference type="InterPro" id="IPR030395">
    <property type="entry name" value="GP_PDE_dom"/>
</dbReference>
<protein>
    <submittedName>
        <fullName evidence="2">Glycerophosphoryl diester phosphodiesterase</fullName>
    </submittedName>
</protein>
<dbReference type="Gene3D" id="3.20.20.190">
    <property type="entry name" value="Phosphatidylinositol (PI) phosphodiesterase"/>
    <property type="match status" value="1"/>
</dbReference>
<dbReference type="PANTHER" id="PTHR46211">
    <property type="entry name" value="GLYCEROPHOSPHORYL DIESTER PHOSPHODIESTERASE"/>
    <property type="match status" value="1"/>
</dbReference>
<gene>
    <name evidence="2" type="ORF">SAMN05421849_1227</name>
</gene>
<dbReference type="SUPFAM" id="SSF51695">
    <property type="entry name" value="PLC-like phosphodiesterases"/>
    <property type="match status" value="1"/>
</dbReference>
<dbReference type="Pfam" id="PF03009">
    <property type="entry name" value="GDPD"/>
    <property type="match status" value="1"/>
</dbReference>
<evidence type="ECO:0000313" key="2">
    <source>
        <dbReference type="EMBL" id="SIT79948.1"/>
    </source>
</evidence>
<dbReference type="GO" id="GO:0008081">
    <property type="term" value="F:phosphoric diester hydrolase activity"/>
    <property type="evidence" value="ECO:0007669"/>
    <property type="project" value="InterPro"/>
</dbReference>
<reference evidence="2 3" key="1">
    <citation type="submission" date="2017-01" db="EMBL/GenBank/DDBJ databases">
        <authorList>
            <person name="Mah S.A."/>
            <person name="Swanson W.J."/>
            <person name="Moy G.W."/>
            <person name="Vacquier V.D."/>
        </authorList>
    </citation>
    <scope>NUCLEOTIDE SEQUENCE [LARGE SCALE GENOMIC DNA]</scope>
    <source>
        <strain evidence="2 3">DSM 21219</strain>
    </source>
</reference>
<evidence type="ECO:0000313" key="3">
    <source>
        <dbReference type="Proteomes" id="UP000192455"/>
    </source>
</evidence>
<dbReference type="PANTHER" id="PTHR46211:SF1">
    <property type="entry name" value="GLYCEROPHOSPHODIESTER PHOSPHODIESTERASE, CYTOPLASMIC"/>
    <property type="match status" value="1"/>
</dbReference>
<dbReference type="InterPro" id="IPR017946">
    <property type="entry name" value="PLC-like_Pdiesterase_TIM-brl"/>
</dbReference>
<evidence type="ECO:0000259" key="1">
    <source>
        <dbReference type="PROSITE" id="PS51704"/>
    </source>
</evidence>
<dbReference type="RefSeq" id="WP_076648661.1">
    <property type="nucleotide sequence ID" value="NZ_FTPS01000001.1"/>
</dbReference>
<dbReference type="STRING" id="515897.SAMN05421849_1227"/>
<dbReference type="GO" id="GO:0006629">
    <property type="term" value="P:lipid metabolic process"/>
    <property type="evidence" value="ECO:0007669"/>
    <property type="project" value="InterPro"/>
</dbReference>
<sequence length="269" mass="28754">MSPALPAVFLGRPIAHRGLHGSGRPENSRAAVSAAVAAGYGIEIDLQLSRDGVPLVFHDADLFRLTGRRGLVRDLEAAEAGAIPLAGGGAGTIPTLAGILGLVRGRVPLLIELKDQSGALAPGDGDGRMERAVVVALKGYSGPCAVMSFNPHSIARIRDLAPDLPRGLVTCAFRARNWPLPAARRAWLRAIRDFGPVGAGFLSHDARDLRRGRVQDLRRRGVPVLCWTIRSEAAEIRARRLADNITFEGYRPRLPGLNQGQPGPDEDTE</sequence>
<dbReference type="Proteomes" id="UP000192455">
    <property type="component" value="Unassembled WGS sequence"/>
</dbReference>
<dbReference type="AlphaFoldDB" id="A0A1R3WP99"/>
<accession>A0A1R3WP99</accession>
<organism evidence="2 3">
    <name type="scientific">Pontibaca methylaminivorans</name>
    <dbReference type="NCBI Taxonomy" id="515897"/>
    <lineage>
        <taxon>Bacteria</taxon>
        <taxon>Pseudomonadati</taxon>
        <taxon>Pseudomonadota</taxon>
        <taxon>Alphaproteobacteria</taxon>
        <taxon>Rhodobacterales</taxon>
        <taxon>Roseobacteraceae</taxon>
        <taxon>Pontibaca</taxon>
    </lineage>
</organism>
<dbReference type="OrthoDB" id="384721at2"/>
<dbReference type="EMBL" id="FTPS01000001">
    <property type="protein sequence ID" value="SIT79948.1"/>
    <property type="molecule type" value="Genomic_DNA"/>
</dbReference>